<keyword evidence="4" id="KW-0175">Coiled coil</keyword>
<dbReference type="GO" id="GO:0051306">
    <property type="term" value="P:mitotic sister chromatid separation"/>
    <property type="evidence" value="ECO:0007669"/>
    <property type="project" value="TreeGrafter"/>
</dbReference>
<dbReference type="AlphaFoldDB" id="A0A8I6S5N3"/>
<evidence type="ECO:0008006" key="10">
    <source>
        <dbReference type="Google" id="ProtNLM"/>
    </source>
</evidence>
<dbReference type="GO" id="GO:0005634">
    <property type="term" value="C:nucleus"/>
    <property type="evidence" value="ECO:0007669"/>
    <property type="project" value="UniProtKB-SubCell"/>
</dbReference>
<dbReference type="Proteomes" id="UP000494040">
    <property type="component" value="Unassembled WGS sequence"/>
</dbReference>
<evidence type="ECO:0000256" key="1">
    <source>
        <dbReference type="ARBA" id="ARBA00004123"/>
    </source>
</evidence>
<evidence type="ECO:0000313" key="9">
    <source>
        <dbReference type="Proteomes" id="UP000494040"/>
    </source>
</evidence>
<dbReference type="GeneID" id="106670629"/>
<dbReference type="Pfam" id="PF06278">
    <property type="entry name" value="CNDH2_N"/>
    <property type="match status" value="1"/>
</dbReference>
<dbReference type="GO" id="GO:0000796">
    <property type="term" value="C:condensin complex"/>
    <property type="evidence" value="ECO:0007669"/>
    <property type="project" value="TreeGrafter"/>
</dbReference>
<organism evidence="8 9">
    <name type="scientific">Cimex lectularius</name>
    <name type="common">Bed bug</name>
    <name type="synonym">Acanthia lectularia</name>
    <dbReference type="NCBI Taxonomy" id="79782"/>
    <lineage>
        <taxon>Eukaryota</taxon>
        <taxon>Metazoa</taxon>
        <taxon>Ecdysozoa</taxon>
        <taxon>Arthropoda</taxon>
        <taxon>Hexapoda</taxon>
        <taxon>Insecta</taxon>
        <taxon>Pterygota</taxon>
        <taxon>Neoptera</taxon>
        <taxon>Paraneoptera</taxon>
        <taxon>Hemiptera</taxon>
        <taxon>Heteroptera</taxon>
        <taxon>Panheteroptera</taxon>
        <taxon>Cimicomorpha</taxon>
        <taxon>Cimicidae</taxon>
        <taxon>Cimex</taxon>
    </lineage>
</organism>
<comment type="subcellular location">
    <subcellularLocation>
        <location evidence="1">Nucleus</location>
    </subcellularLocation>
</comment>
<dbReference type="GO" id="GO:0003682">
    <property type="term" value="F:chromatin binding"/>
    <property type="evidence" value="ECO:0007669"/>
    <property type="project" value="TreeGrafter"/>
</dbReference>
<dbReference type="CTD" id="41289"/>
<dbReference type="InterPro" id="IPR031737">
    <property type="entry name" value="CNDH2_C"/>
</dbReference>
<dbReference type="InterPro" id="IPR009378">
    <property type="entry name" value="H2_N"/>
</dbReference>
<dbReference type="PANTHER" id="PTHR14324">
    <property type="entry name" value="CONDENSIN-2 COMPLEX SUBUNIT H2"/>
    <property type="match status" value="1"/>
</dbReference>
<feature type="domain" description="Condensin-2 complex subunit H2 C-terminal" evidence="7">
    <location>
        <begin position="439"/>
        <end position="561"/>
    </location>
</feature>
<dbReference type="OrthoDB" id="10038475at2759"/>
<evidence type="ECO:0000256" key="3">
    <source>
        <dbReference type="ARBA" id="ARBA00023242"/>
    </source>
</evidence>
<feature type="coiled-coil region" evidence="4">
    <location>
        <begin position="347"/>
        <end position="374"/>
    </location>
</feature>
<protein>
    <recommendedName>
        <fullName evidence="10">Condensin-2 complex subunit H2</fullName>
    </recommendedName>
</protein>
<accession>A0A8I6S5N3</accession>
<evidence type="ECO:0000313" key="8">
    <source>
        <dbReference type="EnsemblMetazoa" id="XP_014256624.1"/>
    </source>
</evidence>
<dbReference type="KEGG" id="clec:106670629"/>
<evidence type="ECO:0000256" key="5">
    <source>
        <dbReference type="SAM" id="MobiDB-lite"/>
    </source>
</evidence>
<dbReference type="OMA" id="NPYEPGN"/>
<dbReference type="InterPro" id="IPR031739">
    <property type="entry name" value="Ncaph2"/>
</dbReference>
<dbReference type="EnsemblMetazoa" id="XM_014401138.2">
    <property type="protein sequence ID" value="XP_014256624.1"/>
    <property type="gene ID" value="LOC106670629"/>
</dbReference>
<evidence type="ECO:0000259" key="7">
    <source>
        <dbReference type="Pfam" id="PF16858"/>
    </source>
</evidence>
<feature type="region of interest" description="Disordered" evidence="5">
    <location>
        <begin position="562"/>
        <end position="591"/>
    </location>
</feature>
<dbReference type="Pfam" id="PF16858">
    <property type="entry name" value="CNDH2_C"/>
    <property type="match status" value="1"/>
</dbReference>
<evidence type="ECO:0000259" key="6">
    <source>
        <dbReference type="Pfam" id="PF06278"/>
    </source>
</evidence>
<feature type="coiled-coil region" evidence="4">
    <location>
        <begin position="69"/>
        <end position="103"/>
    </location>
</feature>
<dbReference type="GO" id="GO:0010032">
    <property type="term" value="P:meiotic chromosome condensation"/>
    <property type="evidence" value="ECO:0007669"/>
    <property type="project" value="TreeGrafter"/>
</dbReference>
<keyword evidence="9" id="KW-1185">Reference proteome</keyword>
<name>A0A8I6S5N3_CIMLE</name>
<feature type="domain" description="Condensin II complex subunit H2 N-terminal" evidence="6">
    <location>
        <begin position="7"/>
        <end position="104"/>
    </location>
</feature>
<comment type="similarity">
    <text evidence="2">Belongs to the CND2 H2 (condensin-2 subunit 2) family.</text>
</comment>
<dbReference type="PANTHER" id="PTHR14324:SF3">
    <property type="entry name" value="CONDENSIN-2 COMPLEX SUBUNIT H2"/>
    <property type="match status" value="1"/>
</dbReference>
<evidence type="ECO:0000256" key="4">
    <source>
        <dbReference type="SAM" id="Coils"/>
    </source>
</evidence>
<proteinExistence type="inferred from homology"/>
<evidence type="ECO:0000256" key="2">
    <source>
        <dbReference type="ARBA" id="ARBA00007844"/>
    </source>
</evidence>
<dbReference type="RefSeq" id="XP_014256624.1">
    <property type="nucleotide sequence ID" value="XM_014401138.2"/>
</dbReference>
<reference evidence="8" key="1">
    <citation type="submission" date="2022-01" db="UniProtKB">
        <authorList>
            <consortium name="EnsemblMetazoa"/>
        </authorList>
    </citation>
    <scope>IDENTIFICATION</scope>
</reference>
<sequence>MDLNSSEFGLLLKPINDLTTTNWGVLLAPFLDKYINYLHNNGVILNFPQAALLLQNSTHFYCKRVDMLFKQIEQLVLMIRNNKANAQEENDEEHAQLNRKERKKVKSLESEDLEVLDFVCTNYNINMNWNKVKLHTEDDLKCSFLNNTIKVPTKSNTSTMIYQINGTELGLKNEFRLQWYLFSDGTLNEDFAFESQTKVTFSSADDGFNASHDDNDFDNEVRDASEMDIHPEPELPEIPPSCEPTLNLPQQPERIISPVPLPEAIHTMTLRERRSPIKDAWATIVSPSLCPIYKIKLRKVFKLPKDLIVEGQEIRRKKINDFSVPCISYHCLLVNGNVDNLVTNLYNINEEKKKRKLLKLKNRLNNAKEAEKLESDAMGPLNESGDMQDCEVNGFEVDDDHYVDDNEGPNRDVLSLAERHDMLEQAIEDGYRSANNAILSKFTKAKKEYALRATEVAKRVAEWHESIMPALEASERRSHFDMNEYGTKILERFPDEDVTSFRPFGEIVAGQPKEEICRYFLSTLLLANTYSLEIRNSDPSELASDCLEMRLITKTRHHEELDANLQATSSNGLPSKRISHSEARPKKIKRK</sequence>
<keyword evidence="3" id="KW-0539">Nucleus</keyword>